<dbReference type="Proteomes" id="UP000694725">
    <property type="component" value="Unplaced"/>
</dbReference>
<evidence type="ECO:0000313" key="13">
    <source>
        <dbReference type="Ensembl" id="ENSSSCP00055030750.1"/>
    </source>
</evidence>
<dbReference type="Proteomes" id="UP000694724">
    <property type="component" value="Unplaced"/>
</dbReference>
<proteinExistence type="inferred from homology"/>
<keyword evidence="6" id="KW-0694">RNA-binding</keyword>
<dbReference type="GO" id="GO:0005739">
    <property type="term" value="C:mitochondrion"/>
    <property type="evidence" value="ECO:0007669"/>
    <property type="project" value="UniProtKB-SubCell"/>
</dbReference>
<dbReference type="GO" id="GO:0019843">
    <property type="term" value="F:rRNA binding"/>
    <property type="evidence" value="ECO:0007669"/>
    <property type="project" value="UniProtKB-KW"/>
</dbReference>
<dbReference type="GO" id="GO:1990904">
    <property type="term" value="C:ribonucleoprotein complex"/>
    <property type="evidence" value="ECO:0007669"/>
    <property type="project" value="UniProtKB-KW"/>
</dbReference>
<evidence type="ECO:0000256" key="12">
    <source>
        <dbReference type="SAM" id="MobiDB-lite"/>
    </source>
</evidence>
<keyword evidence="3" id="KW-0699">rRNA-binding</keyword>
<dbReference type="GO" id="GO:0005840">
    <property type="term" value="C:ribosome"/>
    <property type="evidence" value="ECO:0007669"/>
    <property type="project" value="UniProtKB-KW"/>
</dbReference>
<evidence type="ECO:0000256" key="1">
    <source>
        <dbReference type="ARBA" id="ARBA00004173"/>
    </source>
</evidence>
<feature type="region of interest" description="Disordered" evidence="12">
    <location>
        <begin position="590"/>
        <end position="615"/>
    </location>
</feature>
<dbReference type="Ensembl" id="ENSSSCT00055038688.1">
    <property type="protein sequence ID" value="ENSSSCP00055030750.1"/>
    <property type="gene ID" value="ENSSSCG00055018860.1"/>
</dbReference>
<dbReference type="AlphaFoldDB" id="A0A8D1R7W9"/>
<sequence length="615" mass="70021">MEPTSSWILVRFYSGSAAHPEVEGANVTGIEEVVIPKKKTWDKVAILQALASTVHRDSTAAPYVFQDDPYLIPTSSVESHSFLLAKKSGENAAKFIINSYPKYFQKDIAEPHIPCLMPEYFEPQIEDVSEAALQERIKLRKVKASVDMFDQLLQAGTTVSLETTNSLLDLLCYYGNQEPSANYNFQQREQSEELHQAPTQALNLYTVLLNNRLRADVYTFNSLIEATALVVNEKFEEKWNNILDLLKQMVTQNVKPNLQTFNTILKCLRRFYAFGKLPALQTLREMKAIGIEPSLATYHYVIQLFYQHESPSKGSSLIIYDIMNEVMGKRFSPRDPDDDMFFQSAMRVCSSLRDLELAYQVHGLLNTGDNWKLIGSDHRRNFYYSKFFNLLCFMEQIDVTLKWYKDLIPSVFFPHSQTMIDLLQALDVANRLDMVPQIWKDSKEYGHTFRNELKEEILMLMARDQHPPELQVAFADCAADIKSTYESQDARQTAPEWPASSLNYVAVLFLRAGRTQEAWKMLGLFRKHNKIPRAELLNEFLDSAKASSSPAQAIELVKLASAFSLPVCEGLTRRVMAEFTLTQEQREALGELTALTSDSSSDSDSDSDSDISEGK</sequence>
<evidence type="ECO:0000256" key="3">
    <source>
        <dbReference type="ARBA" id="ARBA00022730"/>
    </source>
</evidence>
<dbReference type="InterPro" id="IPR037387">
    <property type="entry name" value="PTCD3"/>
</dbReference>
<dbReference type="GO" id="GO:0032543">
    <property type="term" value="P:mitochondrial translation"/>
    <property type="evidence" value="ECO:0007669"/>
    <property type="project" value="InterPro"/>
</dbReference>
<dbReference type="Ensembl" id="ENSSSCT00065053173.1">
    <property type="protein sequence ID" value="ENSSSCP00065023124.1"/>
    <property type="gene ID" value="ENSSSCG00065038816.1"/>
</dbReference>
<evidence type="ECO:0000256" key="7">
    <source>
        <dbReference type="ARBA" id="ARBA00022946"/>
    </source>
</evidence>
<dbReference type="GO" id="GO:0006417">
    <property type="term" value="P:regulation of translation"/>
    <property type="evidence" value="ECO:0007669"/>
    <property type="project" value="UniProtKB-KW"/>
</dbReference>
<evidence type="ECO:0000256" key="6">
    <source>
        <dbReference type="ARBA" id="ARBA00022884"/>
    </source>
</evidence>
<dbReference type="FunFam" id="1.25.40.10:FF:000420">
    <property type="entry name" value="Pentatricopeptide repeat domain-containing protein 3, mitochondrial"/>
    <property type="match status" value="1"/>
</dbReference>
<keyword evidence="9" id="KW-0496">Mitochondrion</keyword>
<keyword evidence="5" id="KW-0810">Translation regulation</keyword>
<evidence type="ECO:0000256" key="9">
    <source>
        <dbReference type="ARBA" id="ARBA00023128"/>
    </source>
</evidence>
<evidence type="ECO:0000256" key="5">
    <source>
        <dbReference type="ARBA" id="ARBA00022845"/>
    </source>
</evidence>
<evidence type="ECO:0000313" key="14">
    <source>
        <dbReference type="Proteomes" id="UP000694724"/>
    </source>
</evidence>
<comment type="similarity">
    <text evidence="2">Belongs to the mitochondrion-specific ribosomal protein mS39 family.</text>
</comment>
<organism evidence="13 14">
    <name type="scientific">Sus scrofa</name>
    <name type="common">Pig</name>
    <dbReference type="NCBI Taxonomy" id="9823"/>
    <lineage>
        <taxon>Eukaryota</taxon>
        <taxon>Metazoa</taxon>
        <taxon>Chordata</taxon>
        <taxon>Craniata</taxon>
        <taxon>Vertebrata</taxon>
        <taxon>Euteleostomi</taxon>
        <taxon>Mammalia</taxon>
        <taxon>Eutheria</taxon>
        <taxon>Laurasiatheria</taxon>
        <taxon>Artiodactyla</taxon>
        <taxon>Suina</taxon>
        <taxon>Suidae</taxon>
        <taxon>Sus</taxon>
    </lineage>
</organism>
<keyword evidence="8" id="KW-0689">Ribosomal protein</keyword>
<comment type="subcellular location">
    <subcellularLocation>
        <location evidence="1">Mitochondrion</location>
    </subcellularLocation>
</comment>
<dbReference type="Pfam" id="PF13812">
    <property type="entry name" value="PPR_3"/>
    <property type="match status" value="1"/>
</dbReference>
<dbReference type="InterPro" id="IPR002885">
    <property type="entry name" value="PPR_rpt"/>
</dbReference>
<evidence type="ECO:0000256" key="10">
    <source>
        <dbReference type="ARBA" id="ARBA00023274"/>
    </source>
</evidence>
<dbReference type="InterPro" id="IPR055063">
    <property type="entry name" value="Rib_mS39_PPR"/>
</dbReference>
<name>A0A8D1R7W9_PIG</name>
<evidence type="ECO:0000256" key="8">
    <source>
        <dbReference type="ARBA" id="ARBA00022980"/>
    </source>
</evidence>
<gene>
    <name evidence="13" type="primary">PTCD3</name>
</gene>
<dbReference type="Pfam" id="PF22330">
    <property type="entry name" value="Rib_mS39_PPR"/>
    <property type="match status" value="1"/>
</dbReference>
<feature type="compositionally biased region" description="Acidic residues" evidence="12">
    <location>
        <begin position="601"/>
        <end position="615"/>
    </location>
</feature>
<evidence type="ECO:0000256" key="2">
    <source>
        <dbReference type="ARBA" id="ARBA00008551"/>
    </source>
</evidence>
<dbReference type="Gene3D" id="1.25.40.10">
    <property type="entry name" value="Tetratricopeptide repeat domain"/>
    <property type="match status" value="2"/>
</dbReference>
<dbReference type="InterPro" id="IPR011990">
    <property type="entry name" value="TPR-like_helical_dom_sf"/>
</dbReference>
<keyword evidence="10" id="KW-0687">Ribonucleoprotein</keyword>
<evidence type="ECO:0000256" key="4">
    <source>
        <dbReference type="ARBA" id="ARBA00022737"/>
    </source>
</evidence>
<dbReference type="PANTHER" id="PTHR16276:SF1">
    <property type="entry name" value="SMALL RIBOSOMAL SUBUNIT PROTEIN MS39"/>
    <property type="match status" value="1"/>
</dbReference>
<protein>
    <recommendedName>
        <fullName evidence="11">Small ribosomal subunit protein mS39</fullName>
    </recommendedName>
</protein>
<reference evidence="13" key="1">
    <citation type="submission" date="2025-05" db="UniProtKB">
        <authorList>
            <consortium name="Ensembl"/>
        </authorList>
    </citation>
    <scope>IDENTIFICATION</scope>
</reference>
<dbReference type="PANTHER" id="PTHR16276">
    <property type="entry name" value="PENTATRICOPEPTIDE REPEAT DOMAIN-CONTAINING PROTEIN 3"/>
    <property type="match status" value="1"/>
</dbReference>
<dbReference type="Proteomes" id="UP000694720">
    <property type="component" value="Unplaced"/>
</dbReference>
<keyword evidence="7" id="KW-0809">Transit peptide</keyword>
<accession>A0A8D1R7W9</accession>
<evidence type="ECO:0000256" key="11">
    <source>
        <dbReference type="ARBA" id="ARBA00035134"/>
    </source>
</evidence>
<dbReference type="GO" id="GO:0043024">
    <property type="term" value="F:ribosomal small subunit binding"/>
    <property type="evidence" value="ECO:0007669"/>
    <property type="project" value="InterPro"/>
</dbReference>
<dbReference type="Ensembl" id="ENSSSCT00035002225.1">
    <property type="protein sequence ID" value="ENSSSCP00035000714.1"/>
    <property type="gene ID" value="ENSSSCG00035001768.1"/>
</dbReference>
<keyword evidence="4" id="KW-0677">Repeat</keyword>